<keyword evidence="1" id="KW-0812">Transmembrane</keyword>
<feature type="transmembrane region" description="Helical" evidence="1">
    <location>
        <begin position="288"/>
        <end position="305"/>
    </location>
</feature>
<feature type="transmembrane region" description="Helical" evidence="1">
    <location>
        <begin position="382"/>
        <end position="399"/>
    </location>
</feature>
<accession>E8N1T6</accession>
<dbReference type="RefSeq" id="WP_013559086.1">
    <property type="nucleotide sequence ID" value="NC_014960.1"/>
</dbReference>
<dbReference type="InterPro" id="IPR045691">
    <property type="entry name" value="DUF6056"/>
</dbReference>
<feature type="transmembrane region" description="Helical" evidence="1">
    <location>
        <begin position="352"/>
        <end position="370"/>
    </location>
</feature>
<keyword evidence="1" id="KW-1133">Transmembrane helix</keyword>
<dbReference type="AlphaFoldDB" id="E8N1T6"/>
<feature type="transmembrane region" description="Helical" evidence="1">
    <location>
        <begin position="230"/>
        <end position="252"/>
    </location>
</feature>
<feature type="transmembrane region" description="Helical" evidence="1">
    <location>
        <begin position="91"/>
        <end position="112"/>
    </location>
</feature>
<dbReference type="Pfam" id="PF19528">
    <property type="entry name" value="DUF6056"/>
    <property type="match status" value="1"/>
</dbReference>
<dbReference type="EMBL" id="AP012029">
    <property type="protein sequence ID" value="BAJ62691.1"/>
    <property type="molecule type" value="Genomic_DNA"/>
</dbReference>
<dbReference type="HOGENOM" id="CLU_487381_0_0_0"/>
<dbReference type="OrthoDB" id="159201at2"/>
<dbReference type="InParanoid" id="E8N1T6"/>
<keyword evidence="1" id="KW-0472">Membrane</keyword>
<sequence length="475" mass="53091">MDPQLSRRRGYDAPRAVQWLAVGTFIMALAFLGYLGTYARYWADDYCYGLVARQSGLWQGLLEWYTLSGNRFSAFALVALLEPLGLNGVRFLPAAVLLLWVISGYVFLQELLGLFRVNFSRRGVLLLALMLVFYSVFLAPDRLQTLYWRMGTLHYTLPLPLMALTGWTLLRASRQSALQGWRRHLYLLLGLWTFFIGGLSETTGALQVTFLVLLGLGVWYKSASITKSFWIGWLSALAGALLALGVMLLSPSNAWRQAQLPPPPSLWALVTFTLRYVVDFVVYSLRGMPIPLGVLALTVWGLTILQSGERIPYKKGLAGIGLSLAIGALFLLSSMAPSVYAGLQYPTGRALMPARFIFIFTFMTIAWMLAGMMRSSPSVPGIWRWLAIGALLLGALYPMRGVLNLQAEYQGLSLRAQRWDERYAHITQALAQGERTVTVKETDVVMGLEDWNAGGNWVSTCAERYYGLEHLEIVR</sequence>
<dbReference type="KEGG" id="atm:ANT_06570"/>
<reference evidence="2 3" key="1">
    <citation type="submission" date="2010-12" db="EMBL/GenBank/DDBJ databases">
        <title>Whole genome sequence of Anaerolinea thermophila UNI-1.</title>
        <authorList>
            <person name="Narita-Yamada S."/>
            <person name="Kishi E."/>
            <person name="Watanabe Y."/>
            <person name="Takasaki K."/>
            <person name="Ankai A."/>
            <person name="Oguchi A."/>
            <person name="Fukui S."/>
            <person name="Takahashi M."/>
            <person name="Yashiro I."/>
            <person name="Hosoyama A."/>
            <person name="Sekiguchi Y."/>
            <person name="Hanada S."/>
            <person name="Fujita N."/>
        </authorList>
    </citation>
    <scope>NUCLEOTIDE SEQUENCE [LARGE SCALE GENOMIC DNA]</scope>
    <source>
        <strain evidence="3">DSM 14523 / JCM 11388 / NBRC 100420 / UNI-1</strain>
    </source>
</reference>
<evidence type="ECO:0000313" key="2">
    <source>
        <dbReference type="EMBL" id="BAJ62691.1"/>
    </source>
</evidence>
<proteinExistence type="predicted"/>
<feature type="transmembrane region" description="Helical" evidence="1">
    <location>
        <begin position="152"/>
        <end position="173"/>
    </location>
</feature>
<keyword evidence="3" id="KW-1185">Reference proteome</keyword>
<evidence type="ECO:0000313" key="3">
    <source>
        <dbReference type="Proteomes" id="UP000008922"/>
    </source>
</evidence>
<dbReference type="Proteomes" id="UP000008922">
    <property type="component" value="Chromosome"/>
</dbReference>
<gene>
    <name evidence="2" type="ordered locus">ANT_06570</name>
</gene>
<protein>
    <submittedName>
        <fullName evidence="2">Hypothetical membrane protein</fullName>
    </submittedName>
</protein>
<organism evidence="2 3">
    <name type="scientific">Anaerolinea thermophila (strain DSM 14523 / JCM 11388 / NBRC 100420 / UNI-1)</name>
    <dbReference type="NCBI Taxonomy" id="926569"/>
    <lineage>
        <taxon>Bacteria</taxon>
        <taxon>Bacillati</taxon>
        <taxon>Chloroflexota</taxon>
        <taxon>Anaerolineae</taxon>
        <taxon>Anaerolineales</taxon>
        <taxon>Anaerolineaceae</taxon>
        <taxon>Anaerolinea</taxon>
    </lineage>
</organism>
<dbReference type="STRING" id="926569.ANT_06570"/>
<evidence type="ECO:0000256" key="1">
    <source>
        <dbReference type="SAM" id="Phobius"/>
    </source>
</evidence>
<feature type="transmembrane region" description="Helical" evidence="1">
    <location>
        <begin position="124"/>
        <end position="140"/>
    </location>
</feature>
<name>E8N1T6_ANATU</name>
<feature type="transmembrane region" description="Helical" evidence="1">
    <location>
        <begin position="317"/>
        <end position="340"/>
    </location>
</feature>
<feature type="transmembrane region" description="Helical" evidence="1">
    <location>
        <begin position="185"/>
        <end position="218"/>
    </location>
</feature>
<feature type="transmembrane region" description="Helical" evidence="1">
    <location>
        <begin position="16"/>
        <end position="36"/>
    </location>
</feature>